<dbReference type="InterPro" id="IPR009057">
    <property type="entry name" value="Homeodomain-like_sf"/>
</dbReference>
<evidence type="ECO:0000313" key="3">
    <source>
        <dbReference type="Proteomes" id="UP001596514"/>
    </source>
</evidence>
<comment type="caution">
    <text evidence="2">The sequence shown here is derived from an EMBL/GenBank/DDBJ whole genome shotgun (WGS) entry which is preliminary data.</text>
</comment>
<keyword evidence="3" id="KW-1185">Reference proteome</keyword>
<dbReference type="SUPFAM" id="SSF46689">
    <property type="entry name" value="Homeodomain-like"/>
    <property type="match status" value="1"/>
</dbReference>
<sequence>MPKLLHARPPMDAEEKRQICKLAGARHAPADWIMRAQIIAFSWQGLRTSAIAAKLGCHMQTVRERIERFNAEGLAGLGDRPGAGRKPRITELERGQLIELARSTPPGRPVRDEAGDLVADEKAGPAEWTLDSLTTAARAQGIVIARSQVRRILLTEKVRWRHPRSWTTSTDPDFAPKEPRSSASTPSHRPAPRSSAPTSWDR</sequence>
<evidence type="ECO:0000256" key="1">
    <source>
        <dbReference type="SAM" id="MobiDB-lite"/>
    </source>
</evidence>
<name>A0ABW2SXA6_9ACTN</name>
<dbReference type="EMBL" id="JBHTEE010000001">
    <property type="protein sequence ID" value="MFC7600945.1"/>
    <property type="molecule type" value="Genomic_DNA"/>
</dbReference>
<protein>
    <submittedName>
        <fullName evidence="2">Helix-turn-helix domain-containing protein</fullName>
    </submittedName>
</protein>
<feature type="region of interest" description="Disordered" evidence="1">
    <location>
        <begin position="162"/>
        <end position="202"/>
    </location>
</feature>
<dbReference type="Pfam" id="PF13565">
    <property type="entry name" value="HTH_32"/>
    <property type="match status" value="1"/>
</dbReference>
<evidence type="ECO:0000313" key="2">
    <source>
        <dbReference type="EMBL" id="MFC7600945.1"/>
    </source>
</evidence>
<reference evidence="3" key="1">
    <citation type="journal article" date="2019" name="Int. J. Syst. Evol. Microbiol.">
        <title>The Global Catalogue of Microorganisms (GCM) 10K type strain sequencing project: providing services to taxonomists for standard genome sequencing and annotation.</title>
        <authorList>
            <consortium name="The Broad Institute Genomics Platform"/>
            <consortium name="The Broad Institute Genome Sequencing Center for Infectious Disease"/>
            <person name="Wu L."/>
            <person name="Ma J."/>
        </authorList>
    </citation>
    <scope>NUCLEOTIDE SEQUENCE [LARGE SCALE GENOMIC DNA]</scope>
    <source>
        <strain evidence="3">JCM 10083</strain>
    </source>
</reference>
<dbReference type="RefSeq" id="WP_343978144.1">
    <property type="nucleotide sequence ID" value="NZ_BAAAGK010000161.1"/>
</dbReference>
<dbReference type="Proteomes" id="UP001596514">
    <property type="component" value="Unassembled WGS sequence"/>
</dbReference>
<accession>A0ABW2SXA6</accession>
<gene>
    <name evidence="2" type="ORF">ACFQVD_12645</name>
</gene>
<organism evidence="2 3">
    <name type="scientific">Streptosporangium amethystogenes subsp. fukuiense</name>
    <dbReference type="NCBI Taxonomy" id="698418"/>
    <lineage>
        <taxon>Bacteria</taxon>
        <taxon>Bacillati</taxon>
        <taxon>Actinomycetota</taxon>
        <taxon>Actinomycetes</taxon>
        <taxon>Streptosporangiales</taxon>
        <taxon>Streptosporangiaceae</taxon>
        <taxon>Streptosporangium</taxon>
    </lineage>
</organism>
<proteinExistence type="predicted"/>
<feature type="compositionally biased region" description="Low complexity" evidence="1">
    <location>
        <begin position="181"/>
        <end position="202"/>
    </location>
</feature>